<evidence type="ECO:0000313" key="12">
    <source>
        <dbReference type="Proteomes" id="UP001249851"/>
    </source>
</evidence>
<dbReference type="Gene3D" id="1.20.1070.10">
    <property type="entry name" value="Rhodopsin 7-helix transmembrane proteins"/>
    <property type="match status" value="1"/>
</dbReference>
<dbReference type="SUPFAM" id="SSF81321">
    <property type="entry name" value="Family A G protein-coupled receptor-like"/>
    <property type="match status" value="1"/>
</dbReference>
<evidence type="ECO:0000256" key="1">
    <source>
        <dbReference type="ARBA" id="ARBA00004141"/>
    </source>
</evidence>
<dbReference type="EMBL" id="JARQWQ010000012">
    <property type="protein sequence ID" value="KAK2568298.1"/>
    <property type="molecule type" value="Genomic_DNA"/>
</dbReference>
<evidence type="ECO:0000256" key="9">
    <source>
        <dbReference type="SAM" id="Phobius"/>
    </source>
</evidence>
<dbReference type="Proteomes" id="UP001249851">
    <property type="component" value="Unassembled WGS sequence"/>
</dbReference>
<dbReference type="PRINTS" id="PR00237">
    <property type="entry name" value="GPCRRHODOPSN"/>
</dbReference>
<feature type="transmembrane region" description="Helical" evidence="9">
    <location>
        <begin position="163"/>
        <end position="184"/>
    </location>
</feature>
<dbReference type="GO" id="GO:0004930">
    <property type="term" value="F:G protein-coupled receptor activity"/>
    <property type="evidence" value="ECO:0007669"/>
    <property type="project" value="UniProtKB-KW"/>
</dbReference>
<protein>
    <submittedName>
        <fullName evidence="11">Orexin receptor type 2</fullName>
    </submittedName>
</protein>
<comment type="subcellular location">
    <subcellularLocation>
        <location evidence="1">Membrane</location>
        <topology evidence="1">Multi-pass membrane protein</topology>
    </subcellularLocation>
</comment>
<dbReference type="AlphaFoldDB" id="A0AAD9QVV8"/>
<feature type="transmembrane region" description="Helical" evidence="9">
    <location>
        <begin position="43"/>
        <end position="67"/>
    </location>
</feature>
<feature type="transmembrane region" description="Helical" evidence="9">
    <location>
        <begin position="79"/>
        <end position="101"/>
    </location>
</feature>
<feature type="transmembrane region" description="Helical" evidence="9">
    <location>
        <begin position="319"/>
        <end position="341"/>
    </location>
</feature>
<dbReference type="Pfam" id="PF00001">
    <property type="entry name" value="7tm_1"/>
    <property type="match status" value="1"/>
</dbReference>
<evidence type="ECO:0000256" key="6">
    <source>
        <dbReference type="ARBA" id="ARBA00023170"/>
    </source>
</evidence>
<proteinExistence type="inferred from homology"/>
<dbReference type="PROSITE" id="PS00237">
    <property type="entry name" value="G_PROTEIN_RECEP_F1_1"/>
    <property type="match status" value="1"/>
</dbReference>
<dbReference type="GO" id="GO:0016020">
    <property type="term" value="C:membrane"/>
    <property type="evidence" value="ECO:0007669"/>
    <property type="project" value="UniProtKB-SubCell"/>
</dbReference>
<feature type="transmembrane region" description="Helical" evidence="9">
    <location>
        <begin position="217"/>
        <end position="241"/>
    </location>
</feature>
<organism evidence="11 12">
    <name type="scientific">Acropora cervicornis</name>
    <name type="common">Staghorn coral</name>
    <dbReference type="NCBI Taxonomy" id="6130"/>
    <lineage>
        <taxon>Eukaryota</taxon>
        <taxon>Metazoa</taxon>
        <taxon>Cnidaria</taxon>
        <taxon>Anthozoa</taxon>
        <taxon>Hexacorallia</taxon>
        <taxon>Scleractinia</taxon>
        <taxon>Astrocoeniina</taxon>
        <taxon>Acroporidae</taxon>
        <taxon>Acropora</taxon>
    </lineage>
</organism>
<dbReference type="InterPro" id="IPR000276">
    <property type="entry name" value="GPCR_Rhodpsn"/>
</dbReference>
<evidence type="ECO:0000256" key="3">
    <source>
        <dbReference type="ARBA" id="ARBA00022989"/>
    </source>
</evidence>
<dbReference type="PANTHER" id="PTHR24243:SF208">
    <property type="entry name" value="PYROKININ-1 RECEPTOR"/>
    <property type="match status" value="1"/>
</dbReference>
<reference evidence="11" key="2">
    <citation type="journal article" date="2023" name="Science">
        <title>Genomic signatures of disease resistance in endangered staghorn corals.</title>
        <authorList>
            <person name="Vollmer S.V."/>
            <person name="Selwyn J.D."/>
            <person name="Despard B.A."/>
            <person name="Roesel C.L."/>
        </authorList>
    </citation>
    <scope>NUCLEOTIDE SEQUENCE</scope>
    <source>
        <strain evidence="11">K2</strain>
    </source>
</reference>
<evidence type="ECO:0000256" key="4">
    <source>
        <dbReference type="ARBA" id="ARBA00023040"/>
    </source>
</evidence>
<comment type="caution">
    <text evidence="11">The sequence shown here is derived from an EMBL/GenBank/DDBJ whole genome shotgun (WGS) entry which is preliminary data.</text>
</comment>
<dbReference type="SMART" id="SM01381">
    <property type="entry name" value="7TM_GPCR_Srsx"/>
    <property type="match status" value="1"/>
</dbReference>
<evidence type="ECO:0000256" key="2">
    <source>
        <dbReference type="ARBA" id="ARBA00022692"/>
    </source>
</evidence>
<keyword evidence="7 8" id="KW-0807">Transducer</keyword>
<feature type="domain" description="G-protein coupled receptors family 1 profile" evidence="10">
    <location>
        <begin position="59"/>
        <end position="338"/>
    </location>
</feature>
<accession>A0AAD9QVV8</accession>
<sequence>MDLPGGRLASNLTGFGSAKGKEEAGFEGKLEFPYYKEAQWLEIIRLTVQALLAFVGVVGNVLVCVVISSQTHMRTIINYFIRNLAVADIGVLLLAFPLAVIKEQVPNQWPLGEVFCLYVVPLGDIFLGVSVWSITLIAFDRYRAIVRGARLPKRGSTAVFKSARLMVACLWLLSFLVISLPLYLVMGFSADHTPGHEVVDCSPNWSNDEIGNKMHQLYIIGLTMFWYVLPLAIIAATFCSISQKLRASSRFNRSIRKEYGDNDEQNVRKRIRERQNIKAKKLLIPVVVVFAVTMLPLNVFRLAALYWKEIMFHKYLWVYYNVCVFCVVVNSSANFFIYSVVSEEFRQSFKRFFSRNVGAPNSQGGTERTVRSPLSPVNLSRLSRLLSNKRSEGTDEAVNNNEDEV</sequence>
<dbReference type="InterPro" id="IPR017452">
    <property type="entry name" value="GPCR_Rhodpsn_7TM"/>
</dbReference>
<keyword evidence="12" id="KW-1185">Reference proteome</keyword>
<evidence type="ECO:0000259" key="10">
    <source>
        <dbReference type="PROSITE" id="PS50262"/>
    </source>
</evidence>
<keyword evidence="3 9" id="KW-1133">Transmembrane helix</keyword>
<reference evidence="11" key="1">
    <citation type="journal article" date="2023" name="G3 (Bethesda)">
        <title>Whole genome assembly and annotation of the endangered Caribbean coral Acropora cervicornis.</title>
        <authorList>
            <person name="Selwyn J.D."/>
            <person name="Vollmer S.V."/>
        </authorList>
    </citation>
    <scope>NUCLEOTIDE SEQUENCE</scope>
    <source>
        <strain evidence="11">K2</strain>
    </source>
</reference>
<keyword evidence="5 9" id="KW-0472">Membrane</keyword>
<evidence type="ECO:0000256" key="7">
    <source>
        <dbReference type="ARBA" id="ARBA00023224"/>
    </source>
</evidence>
<feature type="transmembrane region" description="Helical" evidence="9">
    <location>
        <begin position="282"/>
        <end position="307"/>
    </location>
</feature>
<evidence type="ECO:0000256" key="8">
    <source>
        <dbReference type="RuleBase" id="RU000688"/>
    </source>
</evidence>
<name>A0AAD9QVV8_ACRCE</name>
<feature type="transmembrane region" description="Helical" evidence="9">
    <location>
        <begin position="121"/>
        <end position="142"/>
    </location>
</feature>
<dbReference type="CDD" id="cd00637">
    <property type="entry name" value="7tm_classA_rhodopsin-like"/>
    <property type="match status" value="1"/>
</dbReference>
<comment type="similarity">
    <text evidence="8">Belongs to the G-protein coupled receptor 1 family.</text>
</comment>
<keyword evidence="6 8" id="KW-0675">Receptor</keyword>
<evidence type="ECO:0000256" key="5">
    <source>
        <dbReference type="ARBA" id="ARBA00023136"/>
    </source>
</evidence>
<keyword evidence="4 8" id="KW-0297">G-protein coupled receptor</keyword>
<dbReference type="PANTHER" id="PTHR24243">
    <property type="entry name" value="G-PROTEIN COUPLED RECEPTOR"/>
    <property type="match status" value="1"/>
</dbReference>
<keyword evidence="2 8" id="KW-0812">Transmembrane</keyword>
<dbReference type="PROSITE" id="PS50262">
    <property type="entry name" value="G_PROTEIN_RECEP_F1_2"/>
    <property type="match status" value="1"/>
</dbReference>
<gene>
    <name evidence="11" type="ORF">P5673_007307</name>
</gene>
<evidence type="ECO:0000313" key="11">
    <source>
        <dbReference type="EMBL" id="KAK2568298.1"/>
    </source>
</evidence>